<dbReference type="AlphaFoldDB" id="A0A1I7Z6F5"/>
<dbReference type="Proteomes" id="UP000095287">
    <property type="component" value="Unplaced"/>
</dbReference>
<organism evidence="2 3">
    <name type="scientific">Steinernema glaseri</name>
    <dbReference type="NCBI Taxonomy" id="37863"/>
    <lineage>
        <taxon>Eukaryota</taxon>
        <taxon>Metazoa</taxon>
        <taxon>Ecdysozoa</taxon>
        <taxon>Nematoda</taxon>
        <taxon>Chromadorea</taxon>
        <taxon>Rhabditida</taxon>
        <taxon>Tylenchina</taxon>
        <taxon>Panagrolaimomorpha</taxon>
        <taxon>Strongyloidoidea</taxon>
        <taxon>Steinernematidae</taxon>
        <taxon>Steinernema</taxon>
    </lineage>
</organism>
<reference evidence="3" key="1">
    <citation type="submission" date="2016-11" db="UniProtKB">
        <authorList>
            <consortium name="WormBaseParasite"/>
        </authorList>
    </citation>
    <scope>IDENTIFICATION</scope>
</reference>
<name>A0A1I7Z6F5_9BILA</name>
<accession>A0A1I7Z6F5</accession>
<keyword evidence="2" id="KW-1185">Reference proteome</keyword>
<dbReference type="WBParaSite" id="L893_g23057.t1">
    <property type="protein sequence ID" value="L893_g23057.t1"/>
    <property type="gene ID" value="L893_g23057"/>
</dbReference>
<feature type="region of interest" description="Disordered" evidence="1">
    <location>
        <begin position="53"/>
        <end position="77"/>
    </location>
</feature>
<proteinExistence type="predicted"/>
<evidence type="ECO:0000313" key="2">
    <source>
        <dbReference type="Proteomes" id="UP000095287"/>
    </source>
</evidence>
<evidence type="ECO:0000256" key="1">
    <source>
        <dbReference type="SAM" id="MobiDB-lite"/>
    </source>
</evidence>
<protein>
    <submittedName>
        <fullName evidence="3">Amb_all domain-containing protein</fullName>
    </submittedName>
</protein>
<evidence type="ECO:0000313" key="3">
    <source>
        <dbReference type="WBParaSite" id="L893_g23057.t1"/>
    </source>
</evidence>
<sequence>MVVMLSDCLVVHTARLHFEHIGKHNVIGGAASLNHTIWFHSFEDIDTGGSCTRRSVPASPTPALSSRDAYMTSAGDV</sequence>